<keyword evidence="4 5" id="KW-0472">Membrane</keyword>
<keyword evidence="8" id="KW-1185">Reference proteome</keyword>
<accession>A0A365TM57</accession>
<evidence type="ECO:0000256" key="4">
    <source>
        <dbReference type="ARBA" id="ARBA00023136"/>
    </source>
</evidence>
<keyword evidence="3 5" id="KW-1133">Transmembrane helix</keyword>
<name>A0A365TM57_9GAMM</name>
<dbReference type="PANTHER" id="PTHR37422:SF23">
    <property type="entry name" value="TEICHURONIC ACID BIOSYNTHESIS PROTEIN TUAE"/>
    <property type="match status" value="1"/>
</dbReference>
<dbReference type="PANTHER" id="PTHR37422">
    <property type="entry name" value="TEICHURONIC ACID BIOSYNTHESIS PROTEIN TUAE"/>
    <property type="match status" value="1"/>
</dbReference>
<organism evidence="7 8">
    <name type="scientific">Vreelandella sulfidaeris</name>
    <dbReference type="NCBI Taxonomy" id="115553"/>
    <lineage>
        <taxon>Bacteria</taxon>
        <taxon>Pseudomonadati</taxon>
        <taxon>Pseudomonadota</taxon>
        <taxon>Gammaproteobacteria</taxon>
        <taxon>Oceanospirillales</taxon>
        <taxon>Halomonadaceae</taxon>
        <taxon>Vreelandella</taxon>
    </lineage>
</organism>
<dbReference type="EMBL" id="QNTU01000010">
    <property type="protein sequence ID" value="RBI66261.1"/>
    <property type="molecule type" value="Genomic_DNA"/>
</dbReference>
<protein>
    <submittedName>
        <fullName evidence="7">O-antigen ligase family protein</fullName>
    </submittedName>
</protein>
<evidence type="ECO:0000256" key="1">
    <source>
        <dbReference type="ARBA" id="ARBA00004141"/>
    </source>
</evidence>
<comment type="subcellular location">
    <subcellularLocation>
        <location evidence="1">Membrane</location>
        <topology evidence="1">Multi-pass membrane protein</topology>
    </subcellularLocation>
</comment>
<evidence type="ECO:0000256" key="3">
    <source>
        <dbReference type="ARBA" id="ARBA00022989"/>
    </source>
</evidence>
<sequence length="437" mass="48126">MKNMHTTHQGWAGRALSIMNGVLIFGFSATLVLIPEAHWWFGLAALVSSLLGCAVLASDKTYSLVFTGDDYKLVGALVFFGSVWWWNVVDSESLPFVAEEGVHHLYLWPFVAAFFLLAVRAFTPSPHWLWLGVCCGALGAGVIAIYQRAIVGLSRADNGINAIPFGNLSLLMAVLSLVAGIYYLQQRRQLYYWLLLLTIGAAFLGFLASLLSGTRGGWISIPFLAVLMLPATKNLITPKLRNIALLFMTVIAVAIVAYPPSGVWLRLVEIYDNIYQYFVNKDADTSLGIRFELWRAGWTMFVENPILGVGEGAVRELLPTLVAEEVAYERGIVYPQLHSDIIDTLARRGVLGVISLLLLYVVFAWVFAKQALLANANLRAHLLAISGLMVVTAFFSFGLTQAMFRDLRAFSGFLGFSVAIWACLGHQTQPVAPNKSR</sequence>
<feature type="domain" description="O-antigen ligase-related" evidence="6">
    <location>
        <begin position="201"/>
        <end position="356"/>
    </location>
</feature>
<evidence type="ECO:0000313" key="8">
    <source>
        <dbReference type="Proteomes" id="UP000252204"/>
    </source>
</evidence>
<dbReference type="InterPro" id="IPR051533">
    <property type="entry name" value="WaaL-like"/>
</dbReference>
<evidence type="ECO:0000259" key="6">
    <source>
        <dbReference type="Pfam" id="PF04932"/>
    </source>
</evidence>
<dbReference type="GO" id="GO:0016020">
    <property type="term" value="C:membrane"/>
    <property type="evidence" value="ECO:0007669"/>
    <property type="project" value="UniProtKB-SubCell"/>
</dbReference>
<feature type="transmembrane region" description="Helical" evidence="5">
    <location>
        <begin position="191"/>
        <end position="211"/>
    </location>
</feature>
<feature type="transmembrane region" description="Helical" evidence="5">
    <location>
        <begin position="243"/>
        <end position="261"/>
    </location>
</feature>
<reference evidence="8" key="1">
    <citation type="submission" date="2018-06" db="EMBL/GenBank/DDBJ databases">
        <title>Whole genome sequencing of four bacterial strains from South Shetland trench revealing bio-synthetic gene clusters.</title>
        <authorList>
            <person name="Abdel-Mageed W.M."/>
            <person name="Lehri B."/>
            <person name="Jarmusch S."/>
            <person name="Miranda K."/>
            <person name="Goodfellow M."/>
            <person name="Jaspars M."/>
            <person name="Karlyshev A.V."/>
        </authorList>
    </citation>
    <scope>NUCLEOTIDE SEQUENCE [LARGE SCALE GENOMIC DNA]</scope>
    <source>
        <strain evidence="8">SST4</strain>
    </source>
</reference>
<gene>
    <name evidence="7" type="ORF">DQ400_14520</name>
</gene>
<dbReference type="OrthoDB" id="8576060at2"/>
<feature type="transmembrane region" description="Helical" evidence="5">
    <location>
        <begin position="129"/>
        <end position="150"/>
    </location>
</feature>
<keyword evidence="2 5" id="KW-0812">Transmembrane</keyword>
<evidence type="ECO:0000313" key="7">
    <source>
        <dbReference type="EMBL" id="RBI66261.1"/>
    </source>
</evidence>
<dbReference type="Pfam" id="PF04932">
    <property type="entry name" value="Wzy_C"/>
    <property type="match status" value="1"/>
</dbReference>
<dbReference type="AlphaFoldDB" id="A0A365TM57"/>
<keyword evidence="7" id="KW-0436">Ligase</keyword>
<dbReference type="InterPro" id="IPR007016">
    <property type="entry name" value="O-antigen_ligase-rel_domated"/>
</dbReference>
<feature type="transmembrane region" description="Helical" evidence="5">
    <location>
        <begin position="39"/>
        <end position="58"/>
    </location>
</feature>
<feature type="transmembrane region" description="Helical" evidence="5">
    <location>
        <begin position="410"/>
        <end position="428"/>
    </location>
</feature>
<feature type="transmembrane region" description="Helical" evidence="5">
    <location>
        <begin position="162"/>
        <end position="184"/>
    </location>
</feature>
<evidence type="ECO:0000256" key="2">
    <source>
        <dbReference type="ARBA" id="ARBA00022692"/>
    </source>
</evidence>
<feature type="transmembrane region" description="Helical" evidence="5">
    <location>
        <begin position="12"/>
        <end position="33"/>
    </location>
</feature>
<dbReference type="GO" id="GO:0016874">
    <property type="term" value="F:ligase activity"/>
    <property type="evidence" value="ECO:0007669"/>
    <property type="project" value="UniProtKB-KW"/>
</dbReference>
<feature type="transmembrane region" description="Helical" evidence="5">
    <location>
        <begin position="106"/>
        <end position="122"/>
    </location>
</feature>
<dbReference type="Proteomes" id="UP000252204">
    <property type="component" value="Unassembled WGS sequence"/>
</dbReference>
<feature type="transmembrane region" description="Helical" evidence="5">
    <location>
        <begin position="380"/>
        <end position="404"/>
    </location>
</feature>
<feature type="transmembrane region" description="Helical" evidence="5">
    <location>
        <begin position="349"/>
        <end position="368"/>
    </location>
</feature>
<proteinExistence type="predicted"/>
<comment type="caution">
    <text evidence="7">The sequence shown here is derived from an EMBL/GenBank/DDBJ whole genome shotgun (WGS) entry which is preliminary data.</text>
</comment>
<feature type="transmembrane region" description="Helical" evidence="5">
    <location>
        <begin position="70"/>
        <end position="86"/>
    </location>
</feature>
<evidence type="ECO:0000256" key="5">
    <source>
        <dbReference type="SAM" id="Phobius"/>
    </source>
</evidence>